<evidence type="ECO:0000313" key="2">
    <source>
        <dbReference type="Proteomes" id="UP000198415"/>
    </source>
</evidence>
<dbReference type="Proteomes" id="UP000198415">
    <property type="component" value="Unassembled WGS sequence"/>
</dbReference>
<reference evidence="1 2" key="1">
    <citation type="submission" date="2017-06" db="EMBL/GenBank/DDBJ databases">
        <authorList>
            <person name="Kim H.J."/>
            <person name="Triplett B.A."/>
        </authorList>
    </citation>
    <scope>NUCLEOTIDE SEQUENCE [LARGE SCALE GENOMIC DNA]</scope>
    <source>
        <strain evidence="1 2">DSM 43151</strain>
    </source>
</reference>
<dbReference type="OrthoDB" id="5198800at2"/>
<evidence type="ECO:0008006" key="3">
    <source>
        <dbReference type="Google" id="ProtNLM"/>
    </source>
</evidence>
<keyword evidence="2" id="KW-1185">Reference proteome</keyword>
<dbReference type="AlphaFoldDB" id="A0A239DU96"/>
<dbReference type="RefSeq" id="WP_089296604.1">
    <property type="nucleotide sequence ID" value="NZ_BOMU01000070.1"/>
</dbReference>
<accession>A0A239DU96</accession>
<organism evidence="1 2">
    <name type="scientific">Actinoplanes regularis</name>
    <dbReference type="NCBI Taxonomy" id="52697"/>
    <lineage>
        <taxon>Bacteria</taxon>
        <taxon>Bacillati</taxon>
        <taxon>Actinomycetota</taxon>
        <taxon>Actinomycetes</taxon>
        <taxon>Micromonosporales</taxon>
        <taxon>Micromonosporaceae</taxon>
        <taxon>Actinoplanes</taxon>
    </lineage>
</organism>
<sequence length="155" mass="17335">MTSDFTVELRGYDRQQVERLLAEADAALASSDPALREQAQRRLLKPDFLQVLRGYSCGEVNDAIRDRLLSLRSTTDSNAPVGDPAPSFVVVLRGYDMAQVDEAFARLEVARGSDDVFARASVRDALRSADFKVRLRGYDRTQVDVAVREAVRWLS</sequence>
<gene>
    <name evidence="1" type="ORF">SAMN06264365_11476</name>
</gene>
<protein>
    <recommendedName>
        <fullName evidence="3">DivIVA domain-containing protein</fullName>
    </recommendedName>
</protein>
<evidence type="ECO:0000313" key="1">
    <source>
        <dbReference type="EMBL" id="SNS35313.1"/>
    </source>
</evidence>
<name>A0A239DU96_9ACTN</name>
<dbReference type="EMBL" id="FZNR01000014">
    <property type="protein sequence ID" value="SNS35313.1"/>
    <property type="molecule type" value="Genomic_DNA"/>
</dbReference>
<proteinExistence type="predicted"/>